<keyword evidence="2" id="KW-0560">Oxidoreductase</keyword>
<dbReference type="SUPFAM" id="SSF51735">
    <property type="entry name" value="NAD(P)-binding Rossmann-fold domains"/>
    <property type="match status" value="1"/>
</dbReference>
<dbReference type="PANTHER" id="PTHR42760">
    <property type="entry name" value="SHORT-CHAIN DEHYDROGENASES/REDUCTASES FAMILY MEMBER"/>
    <property type="match status" value="1"/>
</dbReference>
<comment type="similarity">
    <text evidence="1">Belongs to the short-chain dehydrogenases/reductases (SDR) family.</text>
</comment>
<accession>A0A1M5PU89</accession>
<dbReference type="InterPro" id="IPR020904">
    <property type="entry name" value="Sc_DH/Rdtase_CS"/>
</dbReference>
<evidence type="ECO:0000256" key="2">
    <source>
        <dbReference type="ARBA" id="ARBA00023002"/>
    </source>
</evidence>
<protein>
    <recommendedName>
        <fullName evidence="5">NAD(P)-dependent dehydrogenase, short-chain alcohol dehydrogenase family</fullName>
    </recommendedName>
</protein>
<evidence type="ECO:0000313" key="3">
    <source>
        <dbReference type="EMBL" id="SHH04813.1"/>
    </source>
</evidence>
<dbReference type="Proteomes" id="UP000186132">
    <property type="component" value="Unassembled WGS sequence"/>
</dbReference>
<keyword evidence="4" id="KW-1185">Reference proteome</keyword>
<organism evidence="3 4">
    <name type="scientific">Jatrophihabitans endophyticus</name>
    <dbReference type="NCBI Taxonomy" id="1206085"/>
    <lineage>
        <taxon>Bacteria</taxon>
        <taxon>Bacillati</taxon>
        <taxon>Actinomycetota</taxon>
        <taxon>Actinomycetes</taxon>
        <taxon>Jatrophihabitantales</taxon>
        <taxon>Jatrophihabitantaceae</taxon>
        <taxon>Jatrophihabitans</taxon>
    </lineage>
</organism>
<evidence type="ECO:0008006" key="5">
    <source>
        <dbReference type="Google" id="ProtNLM"/>
    </source>
</evidence>
<dbReference type="Gene3D" id="3.40.50.720">
    <property type="entry name" value="NAD(P)-binding Rossmann-like Domain"/>
    <property type="match status" value="1"/>
</dbReference>
<dbReference type="PRINTS" id="PR00080">
    <property type="entry name" value="SDRFAMILY"/>
</dbReference>
<dbReference type="STRING" id="1206085.SAMN05443575_3183"/>
<sequence>MSSTDLFSLAGRSVLLTGATAGLGRRFAQTLGEAGARVALVGRRAELLAEVAGGTPGCVAVPGDLGDVAAVPGLVARAVDAVGDIDVVVNNAAFIAGGVRAEDESVDDITATLNVNLVSPIRIVQELFPTWRDRGAGVIVNVTSIAARAGIARFPQAVYAASKGGMEAITREWAAQWARHGIRANCLAPGFFESEMTGGVIHHEKIQDWILRNTLIPRHGQPADFDGALLFLASEASSYVTGQTVVVDGGWTAH</sequence>
<evidence type="ECO:0000256" key="1">
    <source>
        <dbReference type="ARBA" id="ARBA00006484"/>
    </source>
</evidence>
<dbReference type="GO" id="GO:0016616">
    <property type="term" value="F:oxidoreductase activity, acting on the CH-OH group of donors, NAD or NADP as acceptor"/>
    <property type="evidence" value="ECO:0007669"/>
    <property type="project" value="TreeGrafter"/>
</dbReference>
<dbReference type="PROSITE" id="PS00061">
    <property type="entry name" value="ADH_SHORT"/>
    <property type="match status" value="1"/>
</dbReference>
<dbReference type="GO" id="GO:0030497">
    <property type="term" value="P:fatty acid elongation"/>
    <property type="evidence" value="ECO:0007669"/>
    <property type="project" value="TreeGrafter"/>
</dbReference>
<proteinExistence type="inferred from homology"/>
<dbReference type="PANTHER" id="PTHR42760:SF135">
    <property type="entry name" value="BLL7886 PROTEIN"/>
    <property type="match status" value="1"/>
</dbReference>
<dbReference type="Pfam" id="PF13561">
    <property type="entry name" value="adh_short_C2"/>
    <property type="match status" value="1"/>
</dbReference>
<dbReference type="AlphaFoldDB" id="A0A1M5PU89"/>
<dbReference type="FunFam" id="3.40.50.720:FF:000084">
    <property type="entry name" value="Short-chain dehydrogenase reductase"/>
    <property type="match status" value="1"/>
</dbReference>
<dbReference type="PRINTS" id="PR00081">
    <property type="entry name" value="GDHRDH"/>
</dbReference>
<dbReference type="InterPro" id="IPR002347">
    <property type="entry name" value="SDR_fam"/>
</dbReference>
<name>A0A1M5PU89_9ACTN</name>
<dbReference type="RefSeq" id="WP_073391387.1">
    <property type="nucleotide sequence ID" value="NZ_FQVU01000004.1"/>
</dbReference>
<gene>
    <name evidence="3" type="ORF">SAMN05443575_3183</name>
</gene>
<dbReference type="OrthoDB" id="517007at2"/>
<dbReference type="InterPro" id="IPR036291">
    <property type="entry name" value="NAD(P)-bd_dom_sf"/>
</dbReference>
<evidence type="ECO:0000313" key="4">
    <source>
        <dbReference type="Proteomes" id="UP000186132"/>
    </source>
</evidence>
<reference evidence="3 4" key="1">
    <citation type="submission" date="2016-11" db="EMBL/GenBank/DDBJ databases">
        <authorList>
            <person name="Jaros S."/>
            <person name="Januszkiewicz K."/>
            <person name="Wedrychowicz H."/>
        </authorList>
    </citation>
    <scope>NUCLEOTIDE SEQUENCE [LARGE SCALE GENOMIC DNA]</scope>
    <source>
        <strain evidence="3 4">DSM 45627</strain>
    </source>
</reference>
<dbReference type="EMBL" id="FQVU01000004">
    <property type="protein sequence ID" value="SHH04813.1"/>
    <property type="molecule type" value="Genomic_DNA"/>
</dbReference>